<dbReference type="EMBL" id="CP096034">
    <property type="protein sequence ID" value="UPM54804.1"/>
    <property type="molecule type" value="Genomic_DNA"/>
</dbReference>
<evidence type="ECO:0000313" key="2">
    <source>
        <dbReference type="Proteomes" id="UP000830639"/>
    </source>
</evidence>
<protein>
    <submittedName>
        <fullName evidence="1">Uncharacterized protein</fullName>
    </submittedName>
</protein>
<gene>
    <name evidence="1" type="ORF">MY490_02725</name>
</gene>
<sequence length="163" mass="19561">MEINKLYLNFLTKNIPDYFLLDEVERIYKEKYKANELDKTNFIDLKKDIYVDYANIVKCYEITDEKVLDDLYCKEEKEKHQRYAKKYAPRYPEEDHRLSEGKLINVILESKDGKRISGYTVQGSCSYISSELVVFIGTEQEEQNIDNHRFRYYLECLEETGYL</sequence>
<evidence type="ECO:0000313" key="1">
    <source>
        <dbReference type="EMBL" id="UPM54804.1"/>
    </source>
</evidence>
<reference evidence="1 2" key="1">
    <citation type="submission" date="2022-04" db="EMBL/GenBank/DDBJ databases">
        <title>Mechanism of arsenic methylation and mitigation arsenic toxicity by Bacillus sp. LH14 from an Arsenic-Contaminated Paddy Soil.</title>
        <authorList>
            <person name="Wang D."/>
        </authorList>
    </citation>
    <scope>NUCLEOTIDE SEQUENCE [LARGE SCALE GENOMIC DNA]</scope>
    <source>
        <strain evidence="1 2">LH14</strain>
    </source>
</reference>
<name>A0ABY4JNI2_9BACI</name>
<proteinExistence type="predicted"/>
<keyword evidence="2" id="KW-1185">Reference proteome</keyword>
<dbReference type="Proteomes" id="UP000830639">
    <property type="component" value="Chromosome"/>
</dbReference>
<accession>A0ABY4JNI2</accession>
<organism evidence="1 2">
    <name type="scientific">Gottfriedia acidiceleris</name>
    <dbReference type="NCBI Taxonomy" id="371036"/>
    <lineage>
        <taxon>Bacteria</taxon>
        <taxon>Bacillati</taxon>
        <taxon>Bacillota</taxon>
        <taxon>Bacilli</taxon>
        <taxon>Bacillales</taxon>
        <taxon>Bacillaceae</taxon>
        <taxon>Gottfriedia</taxon>
    </lineage>
</organism>
<dbReference type="RefSeq" id="WP_248267889.1">
    <property type="nucleotide sequence ID" value="NZ_CP096034.1"/>
</dbReference>